<dbReference type="GO" id="GO:0005737">
    <property type="term" value="C:cytoplasm"/>
    <property type="evidence" value="ECO:0007669"/>
    <property type="project" value="UniProtKB-SubCell"/>
</dbReference>
<evidence type="ECO:0000313" key="12">
    <source>
        <dbReference type="Proteomes" id="UP000001661"/>
    </source>
</evidence>
<dbReference type="STRING" id="574087.Acear_2016"/>
<keyword evidence="6 8" id="KW-0597">Phosphoprotein</keyword>
<keyword evidence="3 6" id="KW-0378">Hydrolase</keyword>
<protein>
    <recommendedName>
        <fullName evidence="6">Protein-glutamate methylesterase/protein-glutamine glutaminase</fullName>
        <ecNumber evidence="6">3.1.1.61</ecNumber>
        <ecNumber evidence="6">3.5.1.44</ecNumber>
    </recommendedName>
</protein>
<sequence>MEKIKVLVIYNSPLVNNVLGKALEKNSEIELVGSATNSYLAVRKVEELKPDILILDIRMANMDCLQYLERFMVHHSIPVIVVSTLTTQRNKLVLKALEMGVVDFLIKPAVTTENKRNEFQTEVISKIKSVARANVVPKFKDDFISRELTVNKEKAILGIGASTGGFKAIKELLARFTAKMPGIVIIQHMPQEFTSAFVRRLNHISDLEVKEAENGDRILPGQALVIPGGYESGLEKSDGNYYLWLKNNNQSFKQQSSIDTFFTSLAAEVKDKAIGVLLTGMGNDGAKGLKQIKEAGGYTIVQDEETSALFEMPKQAIEQGASKEVVSLDKITDGIIRVLNNQ</sequence>
<evidence type="ECO:0000256" key="7">
    <source>
        <dbReference type="PROSITE-ProRule" id="PRU00050"/>
    </source>
</evidence>
<dbReference type="Gene3D" id="3.40.50.2300">
    <property type="match status" value="1"/>
</dbReference>
<dbReference type="Gene3D" id="3.40.50.180">
    <property type="entry name" value="Methylesterase CheB, C-terminal domain"/>
    <property type="match status" value="1"/>
</dbReference>
<dbReference type="Pfam" id="PF00072">
    <property type="entry name" value="Response_reg"/>
    <property type="match status" value="1"/>
</dbReference>
<comment type="function">
    <text evidence="4">May play the central regulatory role in sporulation. It may be an element of the effector pathway responsible for the activation of sporulation genes in response to nutritional stress. Spo0A may act in concert with spo0H (a sigma factor) to control the expression of some genes that are critical to the sporulation process.</text>
</comment>
<name>D9QT12_ACEAZ</name>
<evidence type="ECO:0000256" key="3">
    <source>
        <dbReference type="ARBA" id="ARBA00022801"/>
    </source>
</evidence>
<dbReference type="GO" id="GO:0000156">
    <property type="term" value="F:phosphorelay response regulator activity"/>
    <property type="evidence" value="ECO:0007669"/>
    <property type="project" value="InterPro"/>
</dbReference>
<evidence type="ECO:0000256" key="1">
    <source>
        <dbReference type="ARBA" id="ARBA00022490"/>
    </source>
</evidence>
<dbReference type="PANTHER" id="PTHR42872:SF6">
    <property type="entry name" value="PROTEIN-GLUTAMATE METHYLESTERASE_PROTEIN-GLUTAMINE GLUTAMINASE"/>
    <property type="match status" value="1"/>
</dbReference>
<dbReference type="InterPro" id="IPR035909">
    <property type="entry name" value="CheB_C"/>
</dbReference>
<dbReference type="PIRSF" id="PIRSF000876">
    <property type="entry name" value="RR_chemtxs_CheB"/>
    <property type="match status" value="1"/>
</dbReference>
<accession>D9QT12</accession>
<dbReference type="PROSITE" id="PS50110">
    <property type="entry name" value="RESPONSE_REGULATORY"/>
    <property type="match status" value="1"/>
</dbReference>
<keyword evidence="2 6" id="KW-0145">Chemotaxis</keyword>
<gene>
    <name evidence="6" type="primary">cheB</name>
    <name evidence="11" type="ordered locus">Acear_2016</name>
</gene>
<evidence type="ECO:0000313" key="11">
    <source>
        <dbReference type="EMBL" id="ADL13512.1"/>
    </source>
</evidence>
<dbReference type="InterPro" id="IPR008248">
    <property type="entry name" value="CheB-like"/>
</dbReference>
<evidence type="ECO:0000256" key="6">
    <source>
        <dbReference type="HAMAP-Rule" id="MF_00099"/>
    </source>
</evidence>
<dbReference type="CDD" id="cd17541">
    <property type="entry name" value="REC_CheB-like"/>
    <property type="match status" value="1"/>
</dbReference>
<evidence type="ECO:0000256" key="5">
    <source>
        <dbReference type="ARBA" id="ARBA00048267"/>
    </source>
</evidence>
<dbReference type="OrthoDB" id="9793421at2"/>
<dbReference type="Pfam" id="PF01339">
    <property type="entry name" value="CheB_methylest"/>
    <property type="match status" value="1"/>
</dbReference>
<dbReference type="GO" id="GO:0006935">
    <property type="term" value="P:chemotaxis"/>
    <property type="evidence" value="ECO:0007669"/>
    <property type="project" value="UniProtKB-UniRule"/>
</dbReference>
<dbReference type="SUPFAM" id="SSF52172">
    <property type="entry name" value="CheY-like"/>
    <property type="match status" value="1"/>
</dbReference>
<evidence type="ECO:0000259" key="9">
    <source>
        <dbReference type="PROSITE" id="PS50110"/>
    </source>
</evidence>
<dbReference type="KEGG" id="aar:Acear_2016"/>
<organism evidence="11 12">
    <name type="scientific">Acetohalobium arabaticum (strain ATCC 49924 / DSM 5501 / Z-7288)</name>
    <dbReference type="NCBI Taxonomy" id="574087"/>
    <lineage>
        <taxon>Bacteria</taxon>
        <taxon>Bacillati</taxon>
        <taxon>Bacillota</taxon>
        <taxon>Clostridia</taxon>
        <taxon>Halanaerobiales</taxon>
        <taxon>Halobacteroidaceae</taxon>
        <taxon>Acetohalobium</taxon>
    </lineage>
</organism>
<feature type="active site" evidence="6 7">
    <location>
        <position position="188"/>
    </location>
</feature>
<dbReference type="SMART" id="SM00448">
    <property type="entry name" value="REC"/>
    <property type="match status" value="1"/>
</dbReference>
<keyword evidence="12" id="KW-1185">Reference proteome</keyword>
<dbReference type="GO" id="GO:0050568">
    <property type="term" value="F:protein-glutamine glutaminase activity"/>
    <property type="evidence" value="ECO:0007669"/>
    <property type="project" value="UniProtKB-UniRule"/>
</dbReference>
<comment type="PTM">
    <text evidence="6">Phosphorylated by CheA. Phosphorylation of the N-terminal regulatory domain activates the methylesterase activity.</text>
</comment>
<dbReference type="EC" id="3.1.1.61" evidence="6"/>
<dbReference type="InterPro" id="IPR011006">
    <property type="entry name" value="CheY-like_superfamily"/>
</dbReference>
<dbReference type="HOGENOM" id="CLU_000445_51_0_9"/>
<dbReference type="GO" id="GO:0008984">
    <property type="term" value="F:protein-glutamate methylesterase activity"/>
    <property type="evidence" value="ECO:0007669"/>
    <property type="project" value="UniProtKB-UniRule"/>
</dbReference>
<dbReference type="PROSITE" id="PS50122">
    <property type="entry name" value="CHEB"/>
    <property type="match status" value="1"/>
</dbReference>
<dbReference type="CDD" id="cd16432">
    <property type="entry name" value="CheB_Rec"/>
    <property type="match status" value="1"/>
</dbReference>
<comment type="subcellular location">
    <subcellularLocation>
        <location evidence="6">Cytoplasm</location>
    </subcellularLocation>
</comment>
<feature type="modified residue" description="4-aspartylphosphate" evidence="6 8">
    <location>
        <position position="56"/>
    </location>
</feature>
<feature type="active site" evidence="6 7">
    <location>
        <position position="284"/>
    </location>
</feature>
<comment type="similarity">
    <text evidence="6">Belongs to the CheB family.</text>
</comment>
<dbReference type="InterPro" id="IPR001789">
    <property type="entry name" value="Sig_transdc_resp-reg_receiver"/>
</dbReference>
<dbReference type="PANTHER" id="PTHR42872">
    <property type="entry name" value="PROTEIN-GLUTAMATE METHYLESTERASE/PROTEIN-GLUTAMINE GLUTAMINASE"/>
    <property type="match status" value="1"/>
</dbReference>
<evidence type="ECO:0000256" key="8">
    <source>
        <dbReference type="PROSITE-ProRule" id="PRU00169"/>
    </source>
</evidence>
<comment type="domain">
    <text evidence="6">Contains a C-terminal catalytic domain, and an N-terminal region which modulates catalytic activity.</text>
</comment>
<comment type="catalytic activity">
    <reaction evidence="5 6">
        <text>[protein]-L-glutamate 5-O-methyl ester + H2O = L-glutamyl-[protein] + methanol + H(+)</text>
        <dbReference type="Rhea" id="RHEA:23236"/>
        <dbReference type="Rhea" id="RHEA-COMP:10208"/>
        <dbReference type="Rhea" id="RHEA-COMP:10311"/>
        <dbReference type="ChEBI" id="CHEBI:15377"/>
        <dbReference type="ChEBI" id="CHEBI:15378"/>
        <dbReference type="ChEBI" id="CHEBI:17790"/>
        <dbReference type="ChEBI" id="CHEBI:29973"/>
        <dbReference type="ChEBI" id="CHEBI:82795"/>
        <dbReference type="EC" id="3.1.1.61"/>
    </reaction>
</comment>
<dbReference type="EMBL" id="CP002105">
    <property type="protein sequence ID" value="ADL13512.1"/>
    <property type="molecule type" value="Genomic_DNA"/>
</dbReference>
<dbReference type="HAMAP" id="MF_00099">
    <property type="entry name" value="CheB_chemtxs"/>
    <property type="match status" value="1"/>
</dbReference>
<feature type="active site" evidence="6 7">
    <location>
        <position position="162"/>
    </location>
</feature>
<dbReference type="InterPro" id="IPR000673">
    <property type="entry name" value="Sig_transdc_resp-reg_Me-estase"/>
</dbReference>
<evidence type="ECO:0000256" key="4">
    <source>
        <dbReference type="ARBA" id="ARBA00024867"/>
    </source>
</evidence>
<dbReference type="EC" id="3.5.1.44" evidence="6"/>
<evidence type="ECO:0000259" key="10">
    <source>
        <dbReference type="PROSITE" id="PS50122"/>
    </source>
</evidence>
<dbReference type="eggNOG" id="COG2201">
    <property type="taxonomic scope" value="Bacteria"/>
</dbReference>
<dbReference type="RefSeq" id="WP_013278957.1">
    <property type="nucleotide sequence ID" value="NC_014378.1"/>
</dbReference>
<evidence type="ECO:0000256" key="2">
    <source>
        <dbReference type="ARBA" id="ARBA00022500"/>
    </source>
</evidence>
<dbReference type="NCBIfam" id="NF001965">
    <property type="entry name" value="PRK00742.1"/>
    <property type="match status" value="1"/>
</dbReference>
<dbReference type="Proteomes" id="UP000001661">
    <property type="component" value="Chromosome"/>
</dbReference>
<feature type="domain" description="CheB-type methylesterase" evidence="10">
    <location>
        <begin position="150"/>
        <end position="342"/>
    </location>
</feature>
<comment type="function">
    <text evidence="6">Involved in chemotaxis. Part of a chemotaxis signal transduction system that modulates chemotaxis in response to various stimuli. Catalyzes the demethylation of specific methylglutamate residues introduced into the chemoreceptors (methyl-accepting chemotaxis proteins or MCP) by CheR. Also mediates the irreversible deamidation of specific glutamine residues to glutamic acid.</text>
</comment>
<dbReference type="SUPFAM" id="SSF52738">
    <property type="entry name" value="Methylesterase CheB, C-terminal domain"/>
    <property type="match status" value="1"/>
</dbReference>
<feature type="domain" description="Response regulatory" evidence="9">
    <location>
        <begin position="5"/>
        <end position="122"/>
    </location>
</feature>
<proteinExistence type="inferred from homology"/>
<dbReference type="AlphaFoldDB" id="D9QT12"/>
<comment type="catalytic activity">
    <reaction evidence="6">
        <text>L-glutaminyl-[protein] + H2O = L-glutamyl-[protein] + NH4(+)</text>
        <dbReference type="Rhea" id="RHEA:16441"/>
        <dbReference type="Rhea" id="RHEA-COMP:10207"/>
        <dbReference type="Rhea" id="RHEA-COMP:10208"/>
        <dbReference type="ChEBI" id="CHEBI:15377"/>
        <dbReference type="ChEBI" id="CHEBI:28938"/>
        <dbReference type="ChEBI" id="CHEBI:29973"/>
        <dbReference type="ChEBI" id="CHEBI:30011"/>
        <dbReference type="EC" id="3.5.1.44"/>
    </reaction>
</comment>
<keyword evidence="1 6" id="KW-0963">Cytoplasm</keyword>
<reference evidence="11 12" key="1">
    <citation type="journal article" date="2010" name="Stand. Genomic Sci.">
        <title>Complete genome sequence of Acetohalobium arabaticum type strain (Z-7288).</title>
        <authorList>
            <person name="Sikorski J."/>
            <person name="Lapidus A."/>
            <person name="Chertkov O."/>
            <person name="Lucas S."/>
            <person name="Copeland A."/>
            <person name="Glavina Del Rio T."/>
            <person name="Nolan M."/>
            <person name="Tice H."/>
            <person name="Cheng J.F."/>
            <person name="Han C."/>
            <person name="Brambilla E."/>
            <person name="Pitluck S."/>
            <person name="Liolios K."/>
            <person name="Ivanova N."/>
            <person name="Mavromatis K."/>
            <person name="Mikhailova N."/>
            <person name="Pati A."/>
            <person name="Bruce D."/>
            <person name="Detter C."/>
            <person name="Tapia R."/>
            <person name="Goodwin L."/>
            <person name="Chen A."/>
            <person name="Palaniappan K."/>
            <person name="Land M."/>
            <person name="Hauser L."/>
            <person name="Chang Y.J."/>
            <person name="Jeffries C.D."/>
            <person name="Rohde M."/>
            <person name="Goker M."/>
            <person name="Spring S."/>
            <person name="Woyke T."/>
            <person name="Bristow J."/>
            <person name="Eisen J.A."/>
            <person name="Markowitz V."/>
            <person name="Hugenholtz P."/>
            <person name="Kyrpides N.C."/>
            <person name="Klenk H.P."/>
        </authorList>
    </citation>
    <scope>NUCLEOTIDE SEQUENCE [LARGE SCALE GENOMIC DNA]</scope>
    <source>
        <strain evidence="12">ATCC 49924 / DSM 5501 / Z-7288</strain>
    </source>
</reference>